<gene>
    <name evidence="1" type="ORF">SAMN05661093_01021</name>
</gene>
<dbReference type="EMBL" id="FWXV01000001">
    <property type="protein sequence ID" value="SMC62607.1"/>
    <property type="molecule type" value="Genomic_DNA"/>
</dbReference>
<evidence type="ECO:0008006" key="3">
    <source>
        <dbReference type="Google" id="ProtNLM"/>
    </source>
</evidence>
<dbReference type="RefSeq" id="WP_084424855.1">
    <property type="nucleotide sequence ID" value="NZ_FWXV01000001.1"/>
</dbReference>
<dbReference type="OrthoDB" id="5521286at2"/>
<keyword evidence="2" id="KW-1185">Reference proteome</keyword>
<name>A0A1W2APH4_KIBAR</name>
<protein>
    <recommendedName>
        <fullName evidence="3">NAD-dependent protein deacetylase of SIR2 family</fullName>
    </recommendedName>
</protein>
<proteinExistence type="predicted"/>
<reference evidence="1 2" key="1">
    <citation type="submission" date="2017-04" db="EMBL/GenBank/DDBJ databases">
        <authorList>
            <person name="Afonso C.L."/>
            <person name="Miller P.J."/>
            <person name="Scott M.A."/>
            <person name="Spackman E."/>
            <person name="Goraichik I."/>
            <person name="Dimitrov K.M."/>
            <person name="Suarez D.L."/>
            <person name="Swayne D.E."/>
        </authorList>
    </citation>
    <scope>NUCLEOTIDE SEQUENCE [LARGE SCALE GENOMIC DNA]</scope>
    <source>
        <strain evidence="1 2">DSM 43828</strain>
    </source>
</reference>
<sequence>MRTNGLSVEVACDESGSEGSNLIDAITDVFAHASVLLPISSAQECILQLRERIRSPALEYKANHLLREKHRAVLLWLLSADGPILGHAAVHLTEKAFFVAGKVVELLEPEKDPATVYRSGRAVLAAYNVVLRAEYREHLDLHVPAIVRAVHLWGTDKPVTIVHDRQNLLTEDRVALIKRTLGDRLADMTFVDSRDDARVQIADFLAGVARRIASDALNGHGDVELVAALRPYVDPSSIWGDERSSLL</sequence>
<evidence type="ECO:0000313" key="2">
    <source>
        <dbReference type="Proteomes" id="UP000192674"/>
    </source>
</evidence>
<dbReference type="InterPro" id="IPR024524">
    <property type="entry name" value="DUF3800"/>
</dbReference>
<organism evidence="1 2">
    <name type="scientific">Kibdelosporangium aridum</name>
    <dbReference type="NCBI Taxonomy" id="2030"/>
    <lineage>
        <taxon>Bacteria</taxon>
        <taxon>Bacillati</taxon>
        <taxon>Actinomycetota</taxon>
        <taxon>Actinomycetes</taxon>
        <taxon>Pseudonocardiales</taxon>
        <taxon>Pseudonocardiaceae</taxon>
        <taxon>Kibdelosporangium</taxon>
    </lineage>
</organism>
<dbReference type="AlphaFoldDB" id="A0A1W2APH4"/>
<dbReference type="Proteomes" id="UP000192674">
    <property type="component" value="Unassembled WGS sequence"/>
</dbReference>
<evidence type="ECO:0000313" key="1">
    <source>
        <dbReference type="EMBL" id="SMC62607.1"/>
    </source>
</evidence>
<accession>A0A1W2APH4</accession>
<dbReference type="Pfam" id="PF12686">
    <property type="entry name" value="DUF3800"/>
    <property type="match status" value="1"/>
</dbReference>